<reference evidence="1 2" key="1">
    <citation type="journal article" date="2015" name="Int. J. Syst. Evol. Microbiol.">
        <title>Description of Sphingopyxis fribergensis sp. nov. - a soil bacterium with the ability to degrade styrene and phenylacetic acid.</title>
        <authorList>
            <person name="Oelschlagel M."/>
            <person name="Ruckert C."/>
            <person name="Kalinowski J."/>
            <person name="Schmidt G."/>
            <person name="Schlomann M."/>
            <person name="Tischler D."/>
        </authorList>
    </citation>
    <scope>NUCLEOTIDE SEQUENCE [LARGE SCALE GENOMIC DNA]</scope>
    <source>
        <strain evidence="1 2">Kp5.2</strain>
    </source>
</reference>
<dbReference type="OrthoDB" id="7445675at2"/>
<keyword evidence="2" id="KW-1185">Reference proteome</keyword>
<sequence>MTIYCDESGGLNTGVMTFSAVMLTPKAAADIHLRFRSVTGLRGELKGSRISLVERAYLLELFDRAGGRAWVAVAERDKLAQNPGGTLPSDLALYGALLNSAVGHWLPETGGVCTDVVIDDGRYDPKILSIVREEIQAGLGQWGRASLADSKRSDGVQIADVIANSLFNITVGSPRAYRIQRIIEPMLASKAIRVAELTQVD</sequence>
<accession>A0A0A7PGA8</accession>
<dbReference type="STRING" id="1515612.SKP52_10675"/>
<evidence type="ECO:0008006" key="3">
    <source>
        <dbReference type="Google" id="ProtNLM"/>
    </source>
</evidence>
<gene>
    <name evidence="1" type="ORF">SKP52_10675</name>
</gene>
<dbReference type="Pfam" id="PF12686">
    <property type="entry name" value="DUF3800"/>
    <property type="match status" value="1"/>
</dbReference>
<evidence type="ECO:0000313" key="1">
    <source>
        <dbReference type="EMBL" id="AJA09040.1"/>
    </source>
</evidence>
<proteinExistence type="predicted"/>
<name>A0A0A7PGA8_9SPHN</name>
<protein>
    <recommendedName>
        <fullName evidence="3">DUF3800 domain-containing protein</fullName>
    </recommendedName>
</protein>
<dbReference type="HOGENOM" id="CLU_1239476_0_0_5"/>
<dbReference type="KEGG" id="sphk:SKP52_10675"/>
<dbReference type="Proteomes" id="UP000030907">
    <property type="component" value="Chromosome"/>
</dbReference>
<evidence type="ECO:0000313" key="2">
    <source>
        <dbReference type="Proteomes" id="UP000030907"/>
    </source>
</evidence>
<dbReference type="RefSeq" id="WP_039574619.1">
    <property type="nucleotide sequence ID" value="NZ_CP009122.1"/>
</dbReference>
<dbReference type="InterPro" id="IPR024524">
    <property type="entry name" value="DUF3800"/>
</dbReference>
<organism evidence="1 2">
    <name type="scientific">Sphingopyxis fribergensis</name>
    <dbReference type="NCBI Taxonomy" id="1515612"/>
    <lineage>
        <taxon>Bacteria</taxon>
        <taxon>Pseudomonadati</taxon>
        <taxon>Pseudomonadota</taxon>
        <taxon>Alphaproteobacteria</taxon>
        <taxon>Sphingomonadales</taxon>
        <taxon>Sphingomonadaceae</taxon>
        <taxon>Sphingopyxis</taxon>
    </lineage>
</organism>
<dbReference type="EMBL" id="CP009122">
    <property type="protein sequence ID" value="AJA09040.1"/>
    <property type="molecule type" value="Genomic_DNA"/>
</dbReference>
<dbReference type="AlphaFoldDB" id="A0A0A7PGA8"/>